<organism evidence="1 3">
    <name type="scientific">Ligilactobacillus salivarius</name>
    <dbReference type="NCBI Taxonomy" id="1624"/>
    <lineage>
        <taxon>Bacteria</taxon>
        <taxon>Bacillati</taxon>
        <taxon>Bacillota</taxon>
        <taxon>Bacilli</taxon>
        <taxon>Lactobacillales</taxon>
        <taxon>Lactobacillaceae</taxon>
        <taxon>Ligilactobacillus</taxon>
    </lineage>
</organism>
<name>A0A1V9T6E8_9LACO</name>
<dbReference type="EMBL" id="QFAS01000005">
    <property type="protein sequence ID" value="PWG52807.1"/>
    <property type="molecule type" value="Genomic_DNA"/>
</dbReference>
<sequence length="46" mass="5168">MKEDITDLISTSINELKNASQKEDIIAESKIINTIISLCEAYKNII</sequence>
<reference evidence="2 4" key="2">
    <citation type="submission" date="2018-05" db="EMBL/GenBank/DDBJ databases">
        <title>Lactobacillus salivarius genome sequencing and assembly.</title>
        <authorList>
            <person name="Audisio C."/>
            <person name="Albarracin L."/>
            <person name="Torres M.J."/>
            <person name="Hebert E.M."/>
            <person name="Saavedra L."/>
        </authorList>
    </citation>
    <scope>NUCLEOTIDE SEQUENCE [LARGE SCALE GENOMIC DNA]</scope>
    <source>
        <strain evidence="2 4">A3iob</strain>
    </source>
</reference>
<evidence type="ECO:0000313" key="4">
    <source>
        <dbReference type="Proteomes" id="UP000245607"/>
    </source>
</evidence>
<protein>
    <submittedName>
        <fullName evidence="1">Uncharacterized protein</fullName>
    </submittedName>
</protein>
<evidence type="ECO:0000313" key="3">
    <source>
        <dbReference type="Proteomes" id="UP000192353"/>
    </source>
</evidence>
<dbReference type="RefSeq" id="WP_003703587.1">
    <property type="nucleotide sequence ID" value="NZ_CP027644.1"/>
</dbReference>
<proteinExistence type="predicted"/>
<dbReference type="EMBL" id="NBEY01000015">
    <property type="protein sequence ID" value="OQR26069.1"/>
    <property type="molecule type" value="Genomic_DNA"/>
</dbReference>
<accession>A0A1V9T6E8</accession>
<comment type="caution">
    <text evidence="1">The sequence shown here is derived from an EMBL/GenBank/DDBJ whole genome shotgun (WGS) entry which is preliminary data.</text>
</comment>
<dbReference type="AlphaFoldDB" id="A0A1V9T6E8"/>
<evidence type="ECO:0000313" key="2">
    <source>
        <dbReference type="EMBL" id="PWG52807.1"/>
    </source>
</evidence>
<reference evidence="1 3" key="1">
    <citation type="submission" date="2017-03" db="EMBL/GenBank/DDBJ databases">
        <title>Phylogenomics and comparative genomics of Lactobacillus salivarius, a mammalian gut commensal.</title>
        <authorList>
            <person name="Harris H.M."/>
        </authorList>
    </citation>
    <scope>NUCLEOTIDE SEQUENCE [LARGE SCALE GENOMIC DNA]</scope>
    <source>
        <strain evidence="1 3">AH4231</strain>
    </source>
</reference>
<gene>
    <name evidence="1" type="ORF">B6U37_01375</name>
    <name evidence="2" type="ORF">DB362_02495</name>
</gene>
<dbReference type="Proteomes" id="UP000245607">
    <property type="component" value="Unassembled WGS sequence"/>
</dbReference>
<evidence type="ECO:0000313" key="1">
    <source>
        <dbReference type="EMBL" id="OQR26069.1"/>
    </source>
</evidence>
<dbReference type="Proteomes" id="UP000192353">
    <property type="component" value="Unassembled WGS sequence"/>
</dbReference>